<dbReference type="InterPro" id="IPR017896">
    <property type="entry name" value="4Fe4S_Fe-S-bd"/>
</dbReference>
<dbReference type="Proteomes" id="UP000031637">
    <property type="component" value="Chromosome"/>
</dbReference>
<dbReference type="PANTHER" id="PTHR43177">
    <property type="entry name" value="PROTEIN NRFC"/>
    <property type="match status" value="1"/>
</dbReference>
<feature type="domain" description="4Fe-4S ferredoxin-type" evidence="5">
    <location>
        <begin position="3"/>
        <end position="32"/>
    </location>
</feature>
<dbReference type="EMBL" id="AP012547">
    <property type="protein sequence ID" value="BAO28252.1"/>
    <property type="molecule type" value="Genomic_DNA"/>
</dbReference>
<proteinExistence type="predicted"/>
<dbReference type="KEGG" id="shd:SUTH_00438"/>
<dbReference type="AlphaFoldDB" id="W0SBI0"/>
<gene>
    <name evidence="6" type="ORF">SUTH_00438</name>
</gene>
<evidence type="ECO:0000313" key="7">
    <source>
        <dbReference type="Proteomes" id="UP000031637"/>
    </source>
</evidence>
<protein>
    <submittedName>
        <fullName evidence="6">4Fe-4S binding domain protein</fullName>
    </submittedName>
</protein>
<sequence>MKLGMVIDLSRCVGCGACAFACKTENNTRNRANGQSHNWADFLMHSEGTFPNTRHMVIPVLCNHCDEPPCIKICPGNPEKAGPGKPYKALFKTPEGITLHNPELCVGCGDCQTKNGCPYSHEKLDAKSLTGETYSVISLNAAEDEPQPFWADKTSAIPGCTSSGAEVAARAGARVPAMNDWQGGELKAIRSDDVVEKCTFCYHRVSNGLQPACVEVCPSQARIFGDQQDPASKISQILKTEKSFRLQEEKGTKPNVHYIGKYSPRA</sequence>
<dbReference type="SUPFAM" id="SSF54862">
    <property type="entry name" value="4Fe-4S ferredoxins"/>
    <property type="match status" value="1"/>
</dbReference>
<keyword evidence="2" id="KW-0479">Metal-binding</keyword>
<evidence type="ECO:0000256" key="3">
    <source>
        <dbReference type="ARBA" id="ARBA00023004"/>
    </source>
</evidence>
<dbReference type="InterPro" id="IPR050954">
    <property type="entry name" value="ET_IronSulfur_Cluster-Binding"/>
</dbReference>
<dbReference type="GO" id="GO:0046872">
    <property type="term" value="F:metal ion binding"/>
    <property type="evidence" value="ECO:0007669"/>
    <property type="project" value="UniProtKB-KW"/>
</dbReference>
<dbReference type="HOGENOM" id="CLU_043374_1_0_4"/>
<dbReference type="PANTHER" id="PTHR43177:SF3">
    <property type="entry name" value="PROTEIN NRFC HOMOLOG"/>
    <property type="match status" value="1"/>
</dbReference>
<evidence type="ECO:0000313" key="6">
    <source>
        <dbReference type="EMBL" id="BAO28252.1"/>
    </source>
</evidence>
<feature type="domain" description="4Fe-4S ferredoxin-type" evidence="5">
    <location>
        <begin position="96"/>
        <end position="127"/>
    </location>
</feature>
<reference evidence="6 7" key="1">
    <citation type="journal article" date="2014" name="Syst. Appl. Microbiol.">
        <title>Complete genomes of freshwater sulfur oxidizers Sulfuricella denitrificans skB26 and Sulfuritalea hydrogenivorans sk43H: genetic insights into the sulfur oxidation pathway of betaproteobacteria.</title>
        <authorList>
            <person name="Watanabe T."/>
            <person name="Kojima H."/>
            <person name="Fukui M."/>
        </authorList>
    </citation>
    <scope>NUCLEOTIDE SEQUENCE [LARGE SCALE GENOMIC DNA]</scope>
    <source>
        <strain evidence="6">DSM22779</strain>
    </source>
</reference>
<keyword evidence="3" id="KW-0408">Iron</keyword>
<evidence type="ECO:0000259" key="5">
    <source>
        <dbReference type="PROSITE" id="PS51379"/>
    </source>
</evidence>
<keyword evidence="1" id="KW-0004">4Fe-4S</keyword>
<dbReference type="RefSeq" id="WP_041096746.1">
    <property type="nucleotide sequence ID" value="NZ_AP012547.1"/>
</dbReference>
<accession>W0SBI0</accession>
<name>W0SBI0_9PROT</name>
<dbReference type="GO" id="GO:0051539">
    <property type="term" value="F:4 iron, 4 sulfur cluster binding"/>
    <property type="evidence" value="ECO:0007669"/>
    <property type="project" value="UniProtKB-KW"/>
</dbReference>
<dbReference type="STRING" id="1223802.SUTH_00438"/>
<keyword evidence="4" id="KW-0411">Iron-sulfur</keyword>
<dbReference type="PROSITE" id="PS51379">
    <property type="entry name" value="4FE4S_FER_2"/>
    <property type="match status" value="2"/>
</dbReference>
<evidence type="ECO:0000256" key="1">
    <source>
        <dbReference type="ARBA" id="ARBA00022485"/>
    </source>
</evidence>
<evidence type="ECO:0000256" key="2">
    <source>
        <dbReference type="ARBA" id="ARBA00022723"/>
    </source>
</evidence>
<keyword evidence="7" id="KW-1185">Reference proteome</keyword>
<dbReference type="CDD" id="cd10551">
    <property type="entry name" value="PsrB"/>
    <property type="match status" value="1"/>
</dbReference>
<dbReference type="OrthoDB" id="9779457at2"/>
<organism evidence="6 7">
    <name type="scientific">Sulfuritalea hydrogenivorans sk43H</name>
    <dbReference type="NCBI Taxonomy" id="1223802"/>
    <lineage>
        <taxon>Bacteria</taxon>
        <taxon>Pseudomonadati</taxon>
        <taxon>Pseudomonadota</taxon>
        <taxon>Betaproteobacteria</taxon>
        <taxon>Nitrosomonadales</taxon>
        <taxon>Sterolibacteriaceae</taxon>
        <taxon>Sulfuritalea</taxon>
    </lineage>
</organism>
<evidence type="ECO:0000256" key="4">
    <source>
        <dbReference type="ARBA" id="ARBA00023014"/>
    </source>
</evidence>
<dbReference type="Pfam" id="PF13247">
    <property type="entry name" value="Fer4_11"/>
    <property type="match status" value="2"/>
</dbReference>
<dbReference type="Gene3D" id="3.30.70.20">
    <property type="match status" value="2"/>
</dbReference>
<dbReference type="Pfam" id="PF12797">
    <property type="entry name" value="Fer4_2"/>
    <property type="match status" value="1"/>
</dbReference>